<organism evidence="3 4">
    <name type="scientific">Candidatus Nomurabacteria bacterium RIFCSPLOWO2_01_FULL_40_18</name>
    <dbReference type="NCBI Taxonomy" id="1801773"/>
    <lineage>
        <taxon>Bacteria</taxon>
        <taxon>Candidatus Nomuraibacteriota</taxon>
    </lineage>
</organism>
<gene>
    <name evidence="3" type="ORF">A3A03_02595</name>
</gene>
<dbReference type="AlphaFoldDB" id="A0A1F6XKB2"/>
<dbReference type="STRING" id="1801773.A3A03_02595"/>
<evidence type="ECO:0000313" key="4">
    <source>
        <dbReference type="Proteomes" id="UP000176629"/>
    </source>
</evidence>
<keyword evidence="2" id="KW-0472">Membrane</keyword>
<dbReference type="Proteomes" id="UP000176629">
    <property type="component" value="Unassembled WGS sequence"/>
</dbReference>
<feature type="compositionally biased region" description="Low complexity" evidence="1">
    <location>
        <begin position="36"/>
        <end position="46"/>
    </location>
</feature>
<protein>
    <submittedName>
        <fullName evidence="3">Uncharacterized protein</fullName>
    </submittedName>
</protein>
<comment type="caution">
    <text evidence="3">The sequence shown here is derived from an EMBL/GenBank/DDBJ whole genome shotgun (WGS) entry which is preliminary data.</text>
</comment>
<name>A0A1F6XKB2_9BACT</name>
<evidence type="ECO:0000256" key="1">
    <source>
        <dbReference type="SAM" id="MobiDB-lite"/>
    </source>
</evidence>
<feature type="transmembrane region" description="Helical" evidence="2">
    <location>
        <begin position="7"/>
        <end position="25"/>
    </location>
</feature>
<proteinExistence type="predicted"/>
<reference evidence="3 4" key="1">
    <citation type="journal article" date="2016" name="Nat. Commun.">
        <title>Thousands of microbial genomes shed light on interconnected biogeochemical processes in an aquifer system.</title>
        <authorList>
            <person name="Anantharaman K."/>
            <person name="Brown C.T."/>
            <person name="Hug L.A."/>
            <person name="Sharon I."/>
            <person name="Castelle C.J."/>
            <person name="Probst A.J."/>
            <person name="Thomas B.C."/>
            <person name="Singh A."/>
            <person name="Wilkins M.J."/>
            <person name="Karaoz U."/>
            <person name="Brodie E.L."/>
            <person name="Williams K.H."/>
            <person name="Hubbard S.S."/>
            <person name="Banfield J.F."/>
        </authorList>
    </citation>
    <scope>NUCLEOTIDE SEQUENCE [LARGE SCALE GENOMIC DNA]</scope>
</reference>
<keyword evidence="2" id="KW-0812">Transmembrane</keyword>
<feature type="region of interest" description="Disordered" evidence="1">
    <location>
        <begin position="34"/>
        <end position="57"/>
    </location>
</feature>
<evidence type="ECO:0000256" key="2">
    <source>
        <dbReference type="SAM" id="Phobius"/>
    </source>
</evidence>
<keyword evidence="2" id="KW-1133">Transmembrane helix</keyword>
<dbReference type="EMBL" id="MFUX01000015">
    <property type="protein sequence ID" value="OGI94599.1"/>
    <property type="molecule type" value="Genomic_DNA"/>
</dbReference>
<feature type="compositionally biased region" description="Polar residues" evidence="1">
    <location>
        <begin position="47"/>
        <end position="57"/>
    </location>
</feature>
<accession>A0A1F6XKB2</accession>
<sequence>MPKIKNIIIFIIIAAIFVLIYMYFIKKSPDTPALVSSSPSSTTSNTADTGTSPSADSSLVTQNFLNLLLSVKNISLKDTIFSDEAFISLHDSSITLIPDGNEGRVNPFAPLGTDAVATGVSTTP</sequence>
<evidence type="ECO:0000313" key="3">
    <source>
        <dbReference type="EMBL" id="OGI94599.1"/>
    </source>
</evidence>